<dbReference type="GO" id="GO:0006654">
    <property type="term" value="P:phosphatidic acid biosynthetic process"/>
    <property type="evidence" value="ECO:0007669"/>
    <property type="project" value="TreeGrafter"/>
</dbReference>
<evidence type="ECO:0000256" key="2">
    <source>
        <dbReference type="ARBA" id="ARBA00022516"/>
    </source>
</evidence>
<sequence length="270" mass="29794">MAGTWRAIGRFTRMLRHTLQGLRLARNGFHDLDAASQQRAVERWAHGFLTEAGVALQVQGSPVAQGPVLLVANHQSWLDIPTLHAARHCRFVSKAEIARWPLVGALAQAAGTLFVQRSVRRDTQRTVQAMVEALRHGDVLTVFPEGTVGNGRDLLPFHGNMLQAAIDADVPVQPVAMTFVDARTGLASYVPCEATPDEAMLRSLWRTIATEHLVAVVRYGAPEKAEGRDRRTWARDLQQRIESLRRNQEAPHTPLQQTAPVPPVVADLAQ</sequence>
<feature type="region of interest" description="Disordered" evidence="6">
    <location>
        <begin position="243"/>
        <end position="270"/>
    </location>
</feature>
<dbReference type="STRING" id="225991.MA05_05670"/>
<evidence type="ECO:0000259" key="7">
    <source>
        <dbReference type="SMART" id="SM00563"/>
    </source>
</evidence>
<feature type="domain" description="Phospholipid/glycerol acyltransferase" evidence="7">
    <location>
        <begin position="68"/>
        <end position="180"/>
    </location>
</feature>
<dbReference type="SMART" id="SM00563">
    <property type="entry name" value="PlsC"/>
    <property type="match status" value="1"/>
</dbReference>
<dbReference type="InterPro" id="IPR002123">
    <property type="entry name" value="Plipid/glycerol_acylTrfase"/>
</dbReference>
<protein>
    <submittedName>
        <fullName evidence="8">Glycerol acyltransferase</fullName>
    </submittedName>
</protein>
<proteinExistence type="predicted"/>
<dbReference type="GO" id="GO:0003841">
    <property type="term" value="F:1-acylglycerol-3-phosphate O-acyltransferase activity"/>
    <property type="evidence" value="ECO:0007669"/>
    <property type="project" value="TreeGrafter"/>
</dbReference>
<dbReference type="PANTHER" id="PTHR10434:SF64">
    <property type="entry name" value="1-ACYL-SN-GLYCEROL-3-PHOSPHATE ACYLTRANSFERASE-RELATED"/>
    <property type="match status" value="1"/>
</dbReference>
<comment type="caution">
    <text evidence="8">The sequence shown here is derived from an EMBL/GenBank/DDBJ whole genome shotgun (WGS) entry which is preliminary data.</text>
</comment>
<dbReference type="SUPFAM" id="SSF69593">
    <property type="entry name" value="Glycerol-3-phosphate (1)-acyltransferase"/>
    <property type="match status" value="1"/>
</dbReference>
<dbReference type="AlphaFoldDB" id="A0A014QCC9"/>
<dbReference type="Proteomes" id="UP000020766">
    <property type="component" value="Unassembled WGS sequence"/>
</dbReference>
<gene>
    <name evidence="8" type="ORF">AX13_14415</name>
</gene>
<evidence type="ECO:0000256" key="4">
    <source>
        <dbReference type="ARBA" id="ARBA00023098"/>
    </source>
</evidence>
<reference evidence="8 9" key="1">
    <citation type="submission" date="2014-01" db="EMBL/GenBank/DDBJ databases">
        <title>Interspecies Systems Biology Uncovers Metabolites Affecting C. elegans Gene Expression and Life History Traits.</title>
        <authorList>
            <person name="Watson E."/>
            <person name="Macneil L.T."/>
            <person name="Ritter A.D."/>
            <person name="Yilmaz L.S."/>
            <person name="Rosebrock A.P."/>
            <person name="Caudy A.A."/>
            <person name="Walhout A.J."/>
        </authorList>
    </citation>
    <scope>NUCLEOTIDE SEQUENCE [LARGE SCALE GENOMIC DNA]</scope>
    <source>
        <strain evidence="8 9">DA1877</strain>
    </source>
</reference>
<evidence type="ECO:0000313" key="8">
    <source>
        <dbReference type="EMBL" id="EXU80827.1"/>
    </source>
</evidence>
<keyword evidence="4" id="KW-0443">Lipid metabolism</keyword>
<dbReference type="PATRIC" id="fig|1457173.3.peg.1167"/>
<dbReference type="CDD" id="cd07989">
    <property type="entry name" value="LPLAT_AGPAT-like"/>
    <property type="match status" value="1"/>
</dbReference>
<evidence type="ECO:0000256" key="3">
    <source>
        <dbReference type="ARBA" id="ARBA00022679"/>
    </source>
</evidence>
<comment type="pathway">
    <text evidence="1">Lipid metabolism.</text>
</comment>
<name>A0A014QCC9_9BURK</name>
<evidence type="ECO:0000256" key="6">
    <source>
        <dbReference type="SAM" id="MobiDB-lite"/>
    </source>
</evidence>
<keyword evidence="2" id="KW-0444">Lipid biosynthesis</keyword>
<evidence type="ECO:0000256" key="1">
    <source>
        <dbReference type="ARBA" id="ARBA00005189"/>
    </source>
</evidence>
<evidence type="ECO:0000256" key="5">
    <source>
        <dbReference type="ARBA" id="ARBA00023315"/>
    </source>
</evidence>
<keyword evidence="9" id="KW-1185">Reference proteome</keyword>
<keyword evidence="5 8" id="KW-0012">Acyltransferase</keyword>
<accession>A0A014QCC9</accession>
<dbReference type="PANTHER" id="PTHR10434">
    <property type="entry name" value="1-ACYL-SN-GLYCEROL-3-PHOSPHATE ACYLTRANSFERASE"/>
    <property type="match status" value="1"/>
</dbReference>
<evidence type="ECO:0000313" key="9">
    <source>
        <dbReference type="Proteomes" id="UP000020766"/>
    </source>
</evidence>
<dbReference type="EMBL" id="JBOK01000005">
    <property type="protein sequence ID" value="EXU80827.1"/>
    <property type="molecule type" value="Genomic_DNA"/>
</dbReference>
<keyword evidence="3 8" id="KW-0808">Transferase</keyword>
<dbReference type="Pfam" id="PF01553">
    <property type="entry name" value="Acyltransferase"/>
    <property type="match status" value="1"/>
</dbReference>
<organism evidence="8 9">
    <name type="scientific">Comamonas aquatica DA1877</name>
    <dbReference type="NCBI Taxonomy" id="1457173"/>
    <lineage>
        <taxon>Bacteria</taxon>
        <taxon>Pseudomonadati</taxon>
        <taxon>Pseudomonadota</taxon>
        <taxon>Betaproteobacteria</taxon>
        <taxon>Burkholderiales</taxon>
        <taxon>Comamonadaceae</taxon>
        <taxon>Comamonas</taxon>
    </lineage>
</organism>